<dbReference type="EMBL" id="PFEK01000068">
    <property type="protein sequence ID" value="PJE67227.1"/>
    <property type="molecule type" value="Genomic_DNA"/>
</dbReference>
<organism evidence="1 2">
    <name type="scientific">Candidatus Shapirobacteria bacterium CG10_big_fil_rev_8_21_14_0_10_40_9</name>
    <dbReference type="NCBI Taxonomy" id="1974888"/>
    <lineage>
        <taxon>Bacteria</taxon>
        <taxon>Candidatus Shapironibacteriota</taxon>
    </lineage>
</organism>
<gene>
    <name evidence="1" type="ORF">COU95_03550</name>
</gene>
<proteinExistence type="predicted"/>
<comment type="caution">
    <text evidence="1">The sequence shown here is derived from an EMBL/GenBank/DDBJ whole genome shotgun (WGS) entry which is preliminary data.</text>
</comment>
<name>A0A2M8L2X9_9BACT</name>
<reference evidence="2" key="1">
    <citation type="submission" date="2017-09" db="EMBL/GenBank/DDBJ databases">
        <title>Depth-based differentiation of microbial function through sediment-hosted aquifers and enrichment of novel symbionts in the deep terrestrial subsurface.</title>
        <authorList>
            <person name="Probst A.J."/>
            <person name="Ladd B."/>
            <person name="Jarett J.K."/>
            <person name="Geller-Mcgrath D.E."/>
            <person name="Sieber C.M.K."/>
            <person name="Emerson J.B."/>
            <person name="Anantharaman K."/>
            <person name="Thomas B.C."/>
            <person name="Malmstrom R."/>
            <person name="Stieglmeier M."/>
            <person name="Klingl A."/>
            <person name="Woyke T."/>
            <person name="Ryan C.M."/>
            <person name="Banfield J.F."/>
        </authorList>
    </citation>
    <scope>NUCLEOTIDE SEQUENCE [LARGE SCALE GENOMIC DNA]</scope>
</reference>
<dbReference type="Proteomes" id="UP000231474">
    <property type="component" value="Unassembled WGS sequence"/>
</dbReference>
<protein>
    <submittedName>
        <fullName evidence="1">Uncharacterized protein</fullName>
    </submittedName>
</protein>
<sequence>MKEISFDIKIGQKTLSFSSKTGGLIVNGKEYLALADGVLVYDKTKSVRANQVICQLSTNTSTLIPALRILGLAYNPYFDKRKVLESQNDITFYWQPSRLAAFYNRFSTDRVEPEKREPIIEKAVNFLIESARKGENFLPSELLKRIKEPCKLLGFYQGFPIFDGMKGMPKLLCRLGIHISPDNIMISTPLDKYTKDVEELALLIEKRTKIKRIRKKNRIRFEKREEILRELEIRA</sequence>
<dbReference type="AlphaFoldDB" id="A0A2M8L2X9"/>
<accession>A0A2M8L2X9</accession>
<evidence type="ECO:0000313" key="1">
    <source>
        <dbReference type="EMBL" id="PJE67227.1"/>
    </source>
</evidence>
<evidence type="ECO:0000313" key="2">
    <source>
        <dbReference type="Proteomes" id="UP000231474"/>
    </source>
</evidence>